<evidence type="ECO:0000259" key="2">
    <source>
        <dbReference type="Pfam" id="PF00188"/>
    </source>
</evidence>
<accession>A0A9R1D7E2</accession>
<dbReference type="CDD" id="cd05379">
    <property type="entry name" value="CAP_bacterial"/>
    <property type="match status" value="1"/>
</dbReference>
<organism evidence="3 4">
    <name type="scientific">Natronomonas aquatica</name>
    <dbReference type="NCBI Taxonomy" id="2841590"/>
    <lineage>
        <taxon>Archaea</taxon>
        <taxon>Methanobacteriati</taxon>
        <taxon>Methanobacteriota</taxon>
        <taxon>Stenosarchaea group</taxon>
        <taxon>Halobacteria</taxon>
        <taxon>Halobacteriales</taxon>
        <taxon>Natronomonadaceae</taxon>
        <taxon>Natronomonas</taxon>
    </lineage>
</organism>
<evidence type="ECO:0000313" key="3">
    <source>
        <dbReference type="EMBL" id="MCQ4334642.1"/>
    </source>
</evidence>
<sequence length="146" mass="16498">MHFAEAVARDLHHATTDARQRDGRSELTPEQPLIDAAIQYARSLSDLGHITHDHRGSPASRVRPYRQPGENLACVQRRGSPEDVANYVVKKWLRSKPHRENLLNNSFSYHGIGVWESSGELYIVQLYAGRKPLRRYAADAVSSIRG</sequence>
<dbReference type="Gene3D" id="3.40.33.10">
    <property type="entry name" value="CAP"/>
    <property type="match status" value="1"/>
</dbReference>
<keyword evidence="4" id="KW-1185">Reference proteome</keyword>
<protein>
    <submittedName>
        <fullName evidence="3">CAP domain-containing protein</fullName>
    </submittedName>
</protein>
<dbReference type="PANTHER" id="PTHR31157:SF1">
    <property type="entry name" value="SCP DOMAIN-CONTAINING PROTEIN"/>
    <property type="match status" value="1"/>
</dbReference>
<feature type="region of interest" description="Disordered" evidence="1">
    <location>
        <begin position="1"/>
        <end position="30"/>
    </location>
</feature>
<dbReference type="EMBL" id="JAHLKM010000030">
    <property type="protein sequence ID" value="MCQ4334642.1"/>
    <property type="molecule type" value="Genomic_DNA"/>
</dbReference>
<proteinExistence type="predicted"/>
<evidence type="ECO:0000313" key="4">
    <source>
        <dbReference type="Proteomes" id="UP001139494"/>
    </source>
</evidence>
<feature type="domain" description="SCP" evidence="2">
    <location>
        <begin position="14"/>
        <end position="127"/>
    </location>
</feature>
<gene>
    <name evidence="3" type="ORF">KM295_14375</name>
</gene>
<dbReference type="InterPro" id="IPR014044">
    <property type="entry name" value="CAP_dom"/>
</dbReference>
<dbReference type="Proteomes" id="UP001139494">
    <property type="component" value="Unassembled WGS sequence"/>
</dbReference>
<dbReference type="AlphaFoldDB" id="A0A9R1D7E2"/>
<name>A0A9R1D7E2_9EURY</name>
<dbReference type="PANTHER" id="PTHR31157">
    <property type="entry name" value="SCP DOMAIN-CONTAINING PROTEIN"/>
    <property type="match status" value="1"/>
</dbReference>
<dbReference type="SUPFAM" id="SSF55797">
    <property type="entry name" value="PR-1-like"/>
    <property type="match status" value="1"/>
</dbReference>
<comment type="caution">
    <text evidence="3">The sequence shown here is derived from an EMBL/GenBank/DDBJ whole genome shotgun (WGS) entry which is preliminary data.</text>
</comment>
<evidence type="ECO:0000256" key="1">
    <source>
        <dbReference type="SAM" id="MobiDB-lite"/>
    </source>
</evidence>
<reference evidence="3" key="1">
    <citation type="journal article" date="2023" name="Front. Microbiol.">
        <title>Genomic-based phylogenetic and metabolic analyses of the genus Natronomonas, and description of Natronomonas aquatica sp. nov.</title>
        <authorList>
            <person name="Garcia-Roldan A."/>
            <person name="Duran-Viseras A."/>
            <person name="de la Haba R.R."/>
            <person name="Corral P."/>
            <person name="Sanchez-Porro C."/>
            <person name="Ventosa A."/>
        </authorList>
    </citation>
    <scope>NUCLEOTIDE SEQUENCE</scope>
    <source>
        <strain evidence="3">F2-12</strain>
    </source>
</reference>
<dbReference type="Pfam" id="PF00188">
    <property type="entry name" value="CAP"/>
    <property type="match status" value="1"/>
</dbReference>
<dbReference type="InterPro" id="IPR035940">
    <property type="entry name" value="CAP_sf"/>
</dbReference>
<feature type="compositionally biased region" description="Basic and acidic residues" evidence="1">
    <location>
        <begin position="7"/>
        <end position="27"/>
    </location>
</feature>
<dbReference type="RefSeq" id="WP_256030710.1">
    <property type="nucleotide sequence ID" value="NZ_JAHLKM010000030.1"/>
</dbReference>